<dbReference type="InterPro" id="IPR023214">
    <property type="entry name" value="HAD_sf"/>
</dbReference>
<feature type="domain" description="FCP1 homology" evidence="11">
    <location>
        <begin position="147"/>
        <end position="311"/>
    </location>
</feature>
<dbReference type="InterPro" id="IPR004274">
    <property type="entry name" value="FCP1_dom"/>
</dbReference>
<gene>
    <name evidence="12" type="ORF">V1264_000332</name>
</gene>
<dbReference type="Pfam" id="PF03031">
    <property type="entry name" value="NIF"/>
    <property type="match status" value="1"/>
</dbReference>
<organism evidence="12 13">
    <name type="scientific">Littorina saxatilis</name>
    <dbReference type="NCBI Taxonomy" id="31220"/>
    <lineage>
        <taxon>Eukaryota</taxon>
        <taxon>Metazoa</taxon>
        <taxon>Spiralia</taxon>
        <taxon>Lophotrochozoa</taxon>
        <taxon>Mollusca</taxon>
        <taxon>Gastropoda</taxon>
        <taxon>Caenogastropoda</taxon>
        <taxon>Littorinimorpha</taxon>
        <taxon>Littorinoidea</taxon>
        <taxon>Littorinidae</taxon>
        <taxon>Littorina</taxon>
    </lineage>
</organism>
<name>A0AAN9GMY8_9CAEN</name>
<dbReference type="SUPFAM" id="SSF56784">
    <property type="entry name" value="HAD-like"/>
    <property type="match status" value="1"/>
</dbReference>
<accession>A0AAN9GMY8</accession>
<comment type="catalytic activity">
    <reaction evidence="8">
        <text>O-phospho-L-threonyl-[protein] + H2O = L-threonyl-[protein] + phosphate</text>
        <dbReference type="Rhea" id="RHEA:47004"/>
        <dbReference type="Rhea" id="RHEA-COMP:11060"/>
        <dbReference type="Rhea" id="RHEA-COMP:11605"/>
        <dbReference type="ChEBI" id="CHEBI:15377"/>
        <dbReference type="ChEBI" id="CHEBI:30013"/>
        <dbReference type="ChEBI" id="CHEBI:43474"/>
        <dbReference type="ChEBI" id="CHEBI:61977"/>
        <dbReference type="EC" id="3.1.3.16"/>
    </reaction>
</comment>
<dbReference type="InterPro" id="IPR036420">
    <property type="entry name" value="BRCT_dom_sf"/>
</dbReference>
<dbReference type="InterPro" id="IPR036412">
    <property type="entry name" value="HAD-like_sf"/>
</dbReference>
<evidence type="ECO:0000259" key="10">
    <source>
        <dbReference type="PROSITE" id="PS50172"/>
    </source>
</evidence>
<evidence type="ECO:0000313" key="13">
    <source>
        <dbReference type="Proteomes" id="UP001374579"/>
    </source>
</evidence>
<feature type="compositionally biased region" description="Polar residues" evidence="9">
    <location>
        <begin position="558"/>
        <end position="570"/>
    </location>
</feature>
<feature type="domain" description="BRCT" evidence="10">
    <location>
        <begin position="884"/>
        <end position="986"/>
    </location>
</feature>
<evidence type="ECO:0000313" key="12">
    <source>
        <dbReference type="EMBL" id="KAK7114244.1"/>
    </source>
</evidence>
<comment type="subcellular location">
    <subcellularLocation>
        <location evidence="1">Nucleus</location>
    </subcellularLocation>
</comment>
<dbReference type="SUPFAM" id="SSF51230">
    <property type="entry name" value="Single hybrid motif"/>
    <property type="match status" value="1"/>
</dbReference>
<comment type="caution">
    <text evidence="12">The sequence shown here is derived from an EMBL/GenBank/DDBJ whole genome shotgun (WGS) entry which is preliminary data.</text>
</comment>
<dbReference type="Gene3D" id="2.40.50.100">
    <property type="match status" value="1"/>
</dbReference>
<reference evidence="12 13" key="1">
    <citation type="submission" date="2024-02" db="EMBL/GenBank/DDBJ databases">
        <title>Chromosome-scale genome assembly of the rough periwinkle Littorina saxatilis.</title>
        <authorList>
            <person name="De Jode A."/>
            <person name="Faria R."/>
            <person name="Formenti G."/>
            <person name="Sims Y."/>
            <person name="Smith T.P."/>
            <person name="Tracey A."/>
            <person name="Wood J.M.D."/>
            <person name="Zagrodzka Z.B."/>
            <person name="Johannesson K."/>
            <person name="Butlin R.K."/>
            <person name="Leder E.H."/>
        </authorList>
    </citation>
    <scope>NUCLEOTIDE SEQUENCE [LARGE SCALE GENOMIC DNA]</scope>
    <source>
        <strain evidence="12">Snail1</strain>
        <tissue evidence="12">Muscle</tissue>
    </source>
</reference>
<dbReference type="PANTHER" id="PTHR23081:SF36">
    <property type="entry name" value="RNA POLYMERASE II SUBUNIT A C-TERMINAL DOMAIN PHOSPHATASE"/>
    <property type="match status" value="1"/>
</dbReference>
<feature type="compositionally biased region" description="Polar residues" evidence="9">
    <location>
        <begin position="520"/>
        <end position="532"/>
    </location>
</feature>
<dbReference type="FunFam" id="3.40.50.1000:FF:000040">
    <property type="entry name" value="RNA polymerase II subunit A C-terminal domain phosphatase"/>
    <property type="match status" value="1"/>
</dbReference>
<dbReference type="Gene3D" id="3.40.50.10190">
    <property type="entry name" value="BRCT domain"/>
    <property type="match status" value="1"/>
</dbReference>
<evidence type="ECO:0000259" key="11">
    <source>
        <dbReference type="PROSITE" id="PS50969"/>
    </source>
</evidence>
<feature type="compositionally biased region" description="Basic and acidic residues" evidence="9">
    <location>
        <begin position="789"/>
        <end position="799"/>
    </location>
</feature>
<dbReference type="GO" id="GO:0008420">
    <property type="term" value="F:RNA polymerase II CTD heptapeptide repeat phosphatase activity"/>
    <property type="evidence" value="ECO:0007669"/>
    <property type="project" value="InterPro"/>
</dbReference>
<evidence type="ECO:0000256" key="9">
    <source>
        <dbReference type="SAM" id="MobiDB-lite"/>
    </source>
</evidence>
<evidence type="ECO:0000256" key="5">
    <source>
        <dbReference type="ARBA" id="ARBA00023242"/>
    </source>
</evidence>
<feature type="region of interest" description="Disordered" evidence="9">
    <location>
        <begin position="988"/>
        <end position="1206"/>
    </location>
</feature>
<dbReference type="InterPro" id="IPR011053">
    <property type="entry name" value="Single_hybrid_motif"/>
</dbReference>
<dbReference type="CDD" id="cd17729">
    <property type="entry name" value="BRCT_CTDP1"/>
    <property type="match status" value="1"/>
</dbReference>
<keyword evidence="3" id="KW-0378">Hydrolase</keyword>
<keyword evidence="4" id="KW-0904">Protein phosphatase</keyword>
<dbReference type="CDD" id="cd07521">
    <property type="entry name" value="HAD_FCP1-like"/>
    <property type="match status" value="1"/>
</dbReference>
<dbReference type="PROSITE" id="PS50172">
    <property type="entry name" value="BRCT"/>
    <property type="match status" value="1"/>
</dbReference>
<evidence type="ECO:0000256" key="7">
    <source>
        <dbReference type="ARBA" id="ARBA00047761"/>
    </source>
</evidence>
<feature type="compositionally biased region" description="Basic and acidic residues" evidence="9">
    <location>
        <begin position="750"/>
        <end position="776"/>
    </location>
</feature>
<feature type="compositionally biased region" description="Basic and acidic residues" evidence="9">
    <location>
        <begin position="368"/>
        <end position="395"/>
    </location>
</feature>
<dbReference type="PANTHER" id="PTHR23081">
    <property type="entry name" value="RNA POLYMERASE II CTD PHOSPHATASE"/>
    <property type="match status" value="1"/>
</dbReference>
<protein>
    <recommendedName>
        <fullName evidence="6">RNA polymerase II subunit A C-terminal domain phosphatase</fullName>
        <ecNumber evidence="2">3.1.3.16</ecNumber>
    </recommendedName>
</protein>
<feature type="compositionally biased region" description="Polar residues" evidence="9">
    <location>
        <begin position="1052"/>
        <end position="1061"/>
    </location>
</feature>
<dbReference type="NCBIfam" id="TIGR02250">
    <property type="entry name" value="FCP1_euk"/>
    <property type="match status" value="1"/>
</dbReference>
<feature type="compositionally biased region" description="Basic and acidic residues" evidence="9">
    <location>
        <begin position="806"/>
        <end position="823"/>
    </location>
</feature>
<feature type="compositionally biased region" description="Polar residues" evidence="9">
    <location>
        <begin position="476"/>
        <end position="487"/>
    </location>
</feature>
<dbReference type="AlphaFoldDB" id="A0AAN9GMY8"/>
<evidence type="ECO:0000256" key="6">
    <source>
        <dbReference type="ARBA" id="ARBA00040602"/>
    </source>
</evidence>
<keyword evidence="13" id="KW-1185">Reference proteome</keyword>
<dbReference type="Gene3D" id="1.10.287.10">
    <property type="entry name" value="S15/NS1, RNA-binding"/>
    <property type="match status" value="1"/>
</dbReference>
<sequence>MAAYTQIVCPGEFPIKLVKWKVKKDSMVTKGAVLALYEVENTESQAKLKSTASGIVDKIFVDAGMAAEPGNALVTLRHQESGGCTHPTVMKDMCADCGADLRREPGIAGDWKETMSASVAMVHNIPELIVSQEQALELGREDETRLLKTRKLVLLVDLDQTLIHTTNDNIPANLKDVFHFQMCQGPHQTWYHTKFRPYTRKFLEHISQMFELHICTFGVRLYAHTVARLIDPDEKFFSHRILSRDECFDPQSKTANLKALFPCGDGMVCIIDDREDVWNNAPNLVHVKPYRFFQGTADINAPPGLDKTENDSIPITHKVIDHHEDHSSDGKDKTVEKSDGVDGNSAEKTVSGIDEAEMQSSSGSDGKGSQDTKTGDQKCSGKKEAAADQGSKDEQDVSQTAGKQTTEDTEAGKQKHSEGGTAAAVEQGSKDGKLVEQDLSQTEGKQTTEDTESGELKRSGSEEAAMDQGSKDGASVEQNLSQTAGKQTTEDTESGEQKRSGSEEAAVDQGSKDGKLVEQDLSQTEGKQTTESGEQKRSGSEEAAMDQGSKDGKLVEQDLSQTEGKQTTESGEQKRSGSEEAAMDQGSKDGKLVEQDLSQTEGKQTTEDTEAGKQKHSMSGTVAAEQGSKDGEANTQEMSKAAGKQTTEDSEAGIQDPTPTEAAVKQCITESQPGEQTKTEQQMPSSAEGDDCKTKTVTDVSREPDSDKTVEENDKMKAEQLAQDLSLSSDSDSDGWDEGSSAPMDTEDTDGGRTTESKELTQKGKTEGVGEEEKKTASVTEKNCPGGENAKEGNARGEEAANLEVADPRKTKDTVQQEEAKESGEDELEWVDDDDYLLHLEEILTRIHKAYYSMFDEGKQLSSAEVAPTSKRSLPDLKSLIPYIKRKTLKGCNIVFSGVVPLNTPPERSRGYNVARMLGAAIQANIVAPKQASKKHPATTHLVAAKPGTGKHKTALRTRGVNIVSVNWLWACAERWERCDERLFSLGPLPGSEDSSPVPTRKGHPKQGKRKRKSGAGDGESDEGAANGEALSAEKRQKTTEEQGAERENDSWENTEQQSDGEMSHSSERSGASFADTVNPLMAFSDEDLECMDKEVDDLMAEEGSDSDDEDEEDRIKRIRTSVLGSQSDTDSSSDSLAGELPRGWKLRRKSKPSPDSNEDDLDKQKKKEIEAETEDTENEMSRFSKTVDAFAPDSESNTSFADSIGSVDDEIAEAVEKEFLASL</sequence>
<feature type="compositionally biased region" description="Basic and acidic residues" evidence="9">
    <location>
        <begin position="1032"/>
        <end position="1050"/>
    </location>
</feature>
<evidence type="ECO:0000256" key="2">
    <source>
        <dbReference type="ARBA" id="ARBA00013081"/>
    </source>
</evidence>
<dbReference type="SMART" id="SM00292">
    <property type="entry name" value="BRCT"/>
    <property type="match status" value="1"/>
</dbReference>
<dbReference type="EC" id="3.1.3.16" evidence="2"/>
<evidence type="ECO:0000256" key="3">
    <source>
        <dbReference type="ARBA" id="ARBA00022801"/>
    </source>
</evidence>
<feature type="compositionally biased region" description="Basic and acidic residues" evidence="9">
    <location>
        <begin position="690"/>
        <end position="718"/>
    </location>
</feature>
<dbReference type="PROSITE" id="PS50969">
    <property type="entry name" value="FCP1"/>
    <property type="match status" value="1"/>
</dbReference>
<dbReference type="SMART" id="SM00577">
    <property type="entry name" value="CPDc"/>
    <property type="match status" value="1"/>
</dbReference>
<feature type="region of interest" description="Disordered" evidence="9">
    <location>
        <begin position="319"/>
        <end position="827"/>
    </location>
</feature>
<feature type="compositionally biased region" description="Acidic residues" evidence="9">
    <location>
        <begin position="1085"/>
        <end position="1113"/>
    </location>
</feature>
<feature type="compositionally biased region" description="Basic and acidic residues" evidence="9">
    <location>
        <begin position="604"/>
        <end position="613"/>
    </location>
</feature>
<dbReference type="InterPro" id="IPR011947">
    <property type="entry name" value="FCP1_euk"/>
</dbReference>
<evidence type="ECO:0000256" key="1">
    <source>
        <dbReference type="ARBA" id="ARBA00004123"/>
    </source>
</evidence>
<evidence type="ECO:0000256" key="4">
    <source>
        <dbReference type="ARBA" id="ARBA00022912"/>
    </source>
</evidence>
<proteinExistence type="predicted"/>
<feature type="compositionally biased region" description="Basic residues" evidence="9">
    <location>
        <begin position="1001"/>
        <end position="1014"/>
    </location>
</feature>
<feature type="compositionally biased region" description="Basic and acidic residues" evidence="9">
    <location>
        <begin position="319"/>
        <end position="340"/>
    </location>
</feature>
<dbReference type="Gene3D" id="3.40.50.1000">
    <property type="entry name" value="HAD superfamily/HAD-like"/>
    <property type="match status" value="1"/>
</dbReference>
<dbReference type="InterPro" id="IPR039189">
    <property type="entry name" value="Fcp1"/>
</dbReference>
<dbReference type="InterPro" id="IPR001357">
    <property type="entry name" value="BRCT_dom"/>
</dbReference>
<dbReference type="Proteomes" id="UP001374579">
    <property type="component" value="Unassembled WGS sequence"/>
</dbReference>
<dbReference type="FunFam" id="3.40.50.10190:FF:000007">
    <property type="entry name" value="RNA polymerase II subunit A C-terminal domain phosphatase"/>
    <property type="match status" value="1"/>
</dbReference>
<dbReference type="GO" id="GO:0005634">
    <property type="term" value="C:nucleus"/>
    <property type="evidence" value="ECO:0007669"/>
    <property type="project" value="UniProtKB-SubCell"/>
</dbReference>
<dbReference type="EMBL" id="JBAMIC010000001">
    <property type="protein sequence ID" value="KAK7114244.1"/>
    <property type="molecule type" value="Genomic_DNA"/>
</dbReference>
<dbReference type="SUPFAM" id="SSF52113">
    <property type="entry name" value="BRCT domain"/>
    <property type="match status" value="1"/>
</dbReference>
<feature type="compositionally biased region" description="Low complexity" evidence="9">
    <location>
        <begin position="1126"/>
        <end position="1136"/>
    </location>
</feature>
<keyword evidence="5" id="KW-0539">Nucleus</keyword>
<comment type="catalytic activity">
    <reaction evidence="7">
        <text>O-phospho-L-seryl-[protein] + H2O = L-seryl-[protein] + phosphate</text>
        <dbReference type="Rhea" id="RHEA:20629"/>
        <dbReference type="Rhea" id="RHEA-COMP:9863"/>
        <dbReference type="Rhea" id="RHEA-COMP:11604"/>
        <dbReference type="ChEBI" id="CHEBI:15377"/>
        <dbReference type="ChEBI" id="CHEBI:29999"/>
        <dbReference type="ChEBI" id="CHEBI:43474"/>
        <dbReference type="ChEBI" id="CHEBI:83421"/>
        <dbReference type="EC" id="3.1.3.16"/>
    </reaction>
</comment>
<evidence type="ECO:0000256" key="8">
    <source>
        <dbReference type="ARBA" id="ARBA00048336"/>
    </source>
</evidence>
<feature type="compositionally biased region" description="Polar residues" evidence="9">
    <location>
        <begin position="668"/>
        <end position="685"/>
    </location>
</feature>